<comment type="similarity">
    <text evidence="2">Belongs to the ADIPOR family.</text>
</comment>
<evidence type="ECO:0000256" key="1">
    <source>
        <dbReference type="ARBA" id="ARBA00004141"/>
    </source>
</evidence>
<evidence type="ECO:0000256" key="2">
    <source>
        <dbReference type="ARBA" id="ARBA00007018"/>
    </source>
</evidence>
<proteinExistence type="inferred from homology"/>
<evidence type="ECO:0000256" key="7">
    <source>
        <dbReference type="SAM" id="Phobius"/>
    </source>
</evidence>
<feature type="transmembrane region" description="Helical" evidence="7">
    <location>
        <begin position="705"/>
        <end position="725"/>
    </location>
</feature>
<name>A0A1I8HRM1_9PLAT</name>
<feature type="transmembrane region" description="Helical" evidence="7">
    <location>
        <begin position="920"/>
        <end position="937"/>
    </location>
</feature>
<dbReference type="InterPro" id="IPR004254">
    <property type="entry name" value="AdipoR/HlyIII-related"/>
</dbReference>
<comment type="subcellular location">
    <subcellularLocation>
        <location evidence="1">Membrane</location>
        <topology evidence="1">Multi-pass membrane protein</topology>
    </subcellularLocation>
</comment>
<feature type="transmembrane region" description="Helical" evidence="7">
    <location>
        <begin position="854"/>
        <end position="873"/>
    </location>
</feature>
<keyword evidence="3 7" id="KW-0812">Transmembrane</keyword>
<protein>
    <submittedName>
        <fullName evidence="9">Death domain containing 1</fullName>
    </submittedName>
</protein>
<sequence length="1054" mass="117287">ASEWLHFETGYDRVSVHDFHSQLSTATPLQPGPVLPQPFGLVNQETLVAFWVAAEVFFVLPPRLESQKFSALRTVRSHSAGAPLAPTPPQQFPGVVRERQRRRNWTDLRELPQQLEQILAPQNLRSARQLRHSAAEQRDQQVPHHDVHQKEVHEHQNSIGFSFGRKFFPVASVPGLQDSKITLSKIPNASDTGTSEGQCVRQQDDVWNWRLLGPTEVRHVPGKVEQEEQERDGMYYISLLNCCTFRPLAGAAVRRAAPGQRWRLFPLLIYQIADAASSQVEKRIQLVAETSAQQQTVYLKYKTSHAVSEIVQNKELLLVLDNGTEPQKHCRFAVLKAALCKALSKCIANSTDAVTVSSEELLLVPTMEACRWTSPLSSCSEVQYYGVTWKPAAQTVELKGIRSDFILRMDFEGKAVRSTSTVESAKMIASNGVSAAFSDIERKRDVPVLPLSAPVLISRGQSAVVVPPRSTKVVNVATKLQQAKSFLSHRKSATTEPKYCPAACSWCLDQRRDFGLNETEEDLSYSPVMLFCNQSISTFETRIRMIKPSTQIVLDECACPISDVPRRVAHTLRRQVAEKLEQRDRHGVIEAGAVGPRISAPALFKLMASSRSNLPAANDTVSPASIGAVDSAAIRSAFIGDAPARPMEQTLSATNRRLSTTSGAARRRFNEAKRAKMDGNLTSSRGQRFCRGTSWLSLEQLVDQILVSMATAMLSGPGAALGSGLRRSAGSRSSFHVLDIKLDTTELELGTSMTAGTEDGVRQRGPVSALCHTADIDVLKYSDVPHFLRHNGHIREGYTAYLSGFGCIRSVFRWTNETINIWSHLFGFGLFFLLMLVDNIIFIPLYNGTLADHLIVTGALMCFQFCMLCSSGYHTFKCHSERAFWRWLSIDQAGICVGLIGCYLPSVHFGFYCLSLWRDIYLFVSCSLCLLALYCSLQTRGHSKAFKRVLLPMYCCLAGFGTLPAVHWVYLNGGFGAPVVSLFFHKIVVVYFLAMLGLFFYVSKFPECILPGKVDYIGSSHQWWHAVVTFAFLYWHNAGGEMLQYRTSSMGSCE</sequence>
<evidence type="ECO:0000256" key="4">
    <source>
        <dbReference type="ARBA" id="ARBA00022989"/>
    </source>
</evidence>
<feature type="transmembrane region" description="Helical" evidence="7">
    <location>
        <begin position="949"/>
        <end position="970"/>
    </location>
</feature>
<keyword evidence="6" id="KW-0862">Zinc</keyword>
<evidence type="ECO:0000256" key="5">
    <source>
        <dbReference type="ARBA" id="ARBA00023136"/>
    </source>
</evidence>
<feature type="transmembrane region" description="Helical" evidence="7">
    <location>
        <begin position="893"/>
        <end position="914"/>
    </location>
</feature>
<feature type="binding site" evidence="6">
    <location>
        <position position="1025"/>
    </location>
    <ligand>
        <name>Zn(2+)</name>
        <dbReference type="ChEBI" id="CHEBI:29105"/>
    </ligand>
</feature>
<evidence type="ECO:0000256" key="3">
    <source>
        <dbReference type="ARBA" id="ARBA00022692"/>
    </source>
</evidence>
<evidence type="ECO:0000256" key="6">
    <source>
        <dbReference type="PIRSR" id="PIRSR604254-1"/>
    </source>
</evidence>
<dbReference type="GO" id="GO:0016020">
    <property type="term" value="C:membrane"/>
    <property type="evidence" value="ECO:0007669"/>
    <property type="project" value="UniProtKB-SubCell"/>
</dbReference>
<dbReference type="AlphaFoldDB" id="A0A1I8HRM1"/>
<feature type="binding site" evidence="6">
    <location>
        <position position="1021"/>
    </location>
    <ligand>
        <name>Zn(2+)</name>
        <dbReference type="ChEBI" id="CHEBI:29105"/>
    </ligand>
</feature>
<keyword evidence="6" id="KW-0479">Metal-binding</keyword>
<dbReference type="GO" id="GO:0038023">
    <property type="term" value="F:signaling receptor activity"/>
    <property type="evidence" value="ECO:0007669"/>
    <property type="project" value="TreeGrafter"/>
</dbReference>
<feature type="binding site" evidence="6">
    <location>
        <position position="874"/>
    </location>
    <ligand>
        <name>Zn(2+)</name>
        <dbReference type="ChEBI" id="CHEBI:29105"/>
    </ligand>
</feature>
<organism evidence="8 9">
    <name type="scientific">Macrostomum lignano</name>
    <dbReference type="NCBI Taxonomy" id="282301"/>
    <lineage>
        <taxon>Eukaryota</taxon>
        <taxon>Metazoa</taxon>
        <taxon>Spiralia</taxon>
        <taxon>Lophotrochozoa</taxon>
        <taxon>Platyhelminthes</taxon>
        <taxon>Rhabditophora</taxon>
        <taxon>Macrostomorpha</taxon>
        <taxon>Macrostomida</taxon>
        <taxon>Macrostomidae</taxon>
        <taxon>Macrostomum</taxon>
    </lineage>
</organism>
<dbReference type="PANTHER" id="PTHR20855:SF15">
    <property type="entry name" value="PROGESTIN AND ADIPOQ RECEPTOR FAMILY MEMBER 3"/>
    <property type="match status" value="1"/>
</dbReference>
<keyword evidence="8" id="KW-1185">Reference proteome</keyword>
<dbReference type="Proteomes" id="UP000095280">
    <property type="component" value="Unplaced"/>
</dbReference>
<evidence type="ECO:0000313" key="8">
    <source>
        <dbReference type="Proteomes" id="UP000095280"/>
    </source>
</evidence>
<dbReference type="WBParaSite" id="maker-uti_cns_0007464-snap-gene-0.2-mRNA-1">
    <property type="protein sequence ID" value="maker-uti_cns_0007464-snap-gene-0.2-mRNA-1"/>
    <property type="gene ID" value="maker-uti_cns_0007464-snap-gene-0.2"/>
</dbReference>
<feature type="transmembrane region" description="Helical" evidence="7">
    <location>
        <begin position="819"/>
        <end position="842"/>
    </location>
</feature>
<dbReference type="Pfam" id="PF03006">
    <property type="entry name" value="HlyIII"/>
    <property type="match status" value="1"/>
</dbReference>
<dbReference type="GO" id="GO:0046872">
    <property type="term" value="F:metal ion binding"/>
    <property type="evidence" value="ECO:0007669"/>
    <property type="project" value="UniProtKB-KW"/>
</dbReference>
<keyword evidence="5 7" id="KW-0472">Membrane</keyword>
<evidence type="ECO:0000313" key="9">
    <source>
        <dbReference type="WBParaSite" id="maker-uti_cns_0007464-snap-gene-0.2-mRNA-1"/>
    </source>
</evidence>
<keyword evidence="4 7" id="KW-1133">Transmembrane helix</keyword>
<dbReference type="PANTHER" id="PTHR20855">
    <property type="entry name" value="ADIPOR/PROGESTIN RECEPTOR-RELATED"/>
    <property type="match status" value="1"/>
</dbReference>
<accession>A0A1I8HRM1</accession>
<feature type="transmembrane region" description="Helical" evidence="7">
    <location>
        <begin position="982"/>
        <end position="1002"/>
    </location>
</feature>
<reference evidence="9" key="1">
    <citation type="submission" date="2016-11" db="UniProtKB">
        <authorList>
            <consortium name="WormBaseParasite"/>
        </authorList>
    </citation>
    <scope>IDENTIFICATION</scope>
</reference>